<keyword evidence="7 10" id="KW-1133">Transmembrane helix</keyword>
<feature type="transmembrane region" description="Helical" evidence="10">
    <location>
        <begin position="20"/>
        <end position="45"/>
    </location>
</feature>
<evidence type="ECO:0000256" key="8">
    <source>
        <dbReference type="ARBA" id="ARBA00023034"/>
    </source>
</evidence>
<evidence type="ECO:0000256" key="9">
    <source>
        <dbReference type="ARBA" id="ARBA00023136"/>
    </source>
</evidence>
<dbReference type="EMBL" id="JBJUIK010000012">
    <property type="protein sequence ID" value="KAL3508920.1"/>
    <property type="molecule type" value="Genomic_DNA"/>
</dbReference>
<protein>
    <recommendedName>
        <fullName evidence="10">Transmembrane 9 superfamily member</fullName>
    </recommendedName>
</protein>
<proteinExistence type="inferred from homology"/>
<evidence type="ECO:0000256" key="6">
    <source>
        <dbReference type="ARBA" id="ARBA00022753"/>
    </source>
</evidence>
<comment type="caution">
    <text evidence="10">Lacks conserved residue(s) required for the propagation of feature annotation.</text>
</comment>
<dbReference type="GO" id="GO:0010008">
    <property type="term" value="C:endosome membrane"/>
    <property type="evidence" value="ECO:0007669"/>
    <property type="project" value="UniProtKB-SubCell"/>
</dbReference>
<evidence type="ECO:0000313" key="13">
    <source>
        <dbReference type="Proteomes" id="UP001630127"/>
    </source>
</evidence>
<feature type="transmembrane region" description="Helical" evidence="10">
    <location>
        <begin position="57"/>
        <end position="81"/>
    </location>
</feature>
<dbReference type="PANTHER" id="PTHR10766">
    <property type="entry name" value="TRANSMEMBRANE 9 SUPERFAMILY PROTEIN"/>
    <property type="match status" value="1"/>
</dbReference>
<dbReference type="InterPro" id="IPR004240">
    <property type="entry name" value="EMP70"/>
</dbReference>
<name>A0ABD2YS21_9GENT</name>
<accession>A0ABD2YS21</accession>
<comment type="subcellular location">
    <subcellularLocation>
        <location evidence="1">Endosome membrane</location>
        <topology evidence="1">Multi-pass membrane protein</topology>
    </subcellularLocation>
    <subcellularLocation>
        <location evidence="2">Golgi apparatus membrane</location>
        <topology evidence="2">Multi-pass membrane protein</topology>
    </subcellularLocation>
</comment>
<dbReference type="GO" id="GO:0000139">
    <property type="term" value="C:Golgi membrane"/>
    <property type="evidence" value="ECO:0007669"/>
    <property type="project" value="UniProtKB-SubCell"/>
</dbReference>
<dbReference type="AlphaFoldDB" id="A0ABD2YS21"/>
<evidence type="ECO:0000256" key="7">
    <source>
        <dbReference type="ARBA" id="ARBA00022989"/>
    </source>
</evidence>
<evidence type="ECO:0000313" key="12">
    <source>
        <dbReference type="EMBL" id="KAL3508920.1"/>
    </source>
</evidence>
<evidence type="ECO:0000256" key="10">
    <source>
        <dbReference type="RuleBase" id="RU363079"/>
    </source>
</evidence>
<keyword evidence="4 10" id="KW-0812">Transmembrane</keyword>
<dbReference type="EMBL" id="JBJUIK010000012">
    <property type="protein sequence ID" value="KAL3508918.1"/>
    <property type="molecule type" value="Genomic_DNA"/>
</dbReference>
<comment type="caution">
    <text evidence="12">The sequence shown here is derived from an EMBL/GenBank/DDBJ whole genome shotgun (WGS) entry which is preliminary data.</text>
</comment>
<evidence type="ECO:0000256" key="4">
    <source>
        <dbReference type="ARBA" id="ARBA00022692"/>
    </source>
</evidence>
<evidence type="ECO:0000256" key="3">
    <source>
        <dbReference type="ARBA" id="ARBA00005227"/>
    </source>
</evidence>
<dbReference type="Pfam" id="PF02990">
    <property type="entry name" value="EMP70"/>
    <property type="match status" value="1"/>
</dbReference>
<keyword evidence="8" id="KW-0333">Golgi apparatus</keyword>
<keyword evidence="6" id="KW-0967">Endosome</keyword>
<evidence type="ECO:0000256" key="5">
    <source>
        <dbReference type="ARBA" id="ARBA00022729"/>
    </source>
</evidence>
<evidence type="ECO:0000256" key="2">
    <source>
        <dbReference type="ARBA" id="ARBA00004653"/>
    </source>
</evidence>
<sequence>MELCILNFFLILSSIWLGRFYYVFSFLLIVLLLLVVVCAEVSVVLTYMHLCVEDWMWWWKVFYASGSVALYVFLYSINYLVFDLQSLSGPEPLILYLSYSLVMAIAIMLATGAIGFLTSFYFVHYLFSSVKID</sequence>
<dbReference type="PANTHER" id="PTHR10766:SF163">
    <property type="entry name" value="TRANSMEMBRANE 9 SUPERFAMILY MEMBER 12"/>
    <property type="match status" value="1"/>
</dbReference>
<evidence type="ECO:0000313" key="11">
    <source>
        <dbReference type="EMBL" id="KAL3508918.1"/>
    </source>
</evidence>
<keyword evidence="5" id="KW-0732">Signal</keyword>
<comment type="similarity">
    <text evidence="3 10">Belongs to the nonaspanin (TM9SF) (TC 9.A.2) family.</text>
</comment>
<evidence type="ECO:0000256" key="1">
    <source>
        <dbReference type="ARBA" id="ARBA00004337"/>
    </source>
</evidence>
<organism evidence="12 13">
    <name type="scientific">Cinchona calisaya</name>
    <dbReference type="NCBI Taxonomy" id="153742"/>
    <lineage>
        <taxon>Eukaryota</taxon>
        <taxon>Viridiplantae</taxon>
        <taxon>Streptophyta</taxon>
        <taxon>Embryophyta</taxon>
        <taxon>Tracheophyta</taxon>
        <taxon>Spermatophyta</taxon>
        <taxon>Magnoliopsida</taxon>
        <taxon>eudicotyledons</taxon>
        <taxon>Gunneridae</taxon>
        <taxon>Pentapetalae</taxon>
        <taxon>asterids</taxon>
        <taxon>lamiids</taxon>
        <taxon>Gentianales</taxon>
        <taxon>Rubiaceae</taxon>
        <taxon>Cinchonoideae</taxon>
        <taxon>Cinchoneae</taxon>
        <taxon>Cinchona</taxon>
    </lineage>
</organism>
<dbReference type="Proteomes" id="UP001630127">
    <property type="component" value="Unassembled WGS sequence"/>
</dbReference>
<feature type="transmembrane region" description="Helical" evidence="10">
    <location>
        <begin position="93"/>
        <end position="123"/>
    </location>
</feature>
<reference evidence="12 13" key="1">
    <citation type="submission" date="2024-11" db="EMBL/GenBank/DDBJ databases">
        <title>A near-complete genome assembly of Cinchona calisaya.</title>
        <authorList>
            <person name="Lian D.C."/>
            <person name="Zhao X.W."/>
            <person name="Wei L."/>
        </authorList>
    </citation>
    <scope>NUCLEOTIDE SEQUENCE [LARGE SCALE GENOMIC DNA]</scope>
    <source>
        <tissue evidence="12">Nenye</tissue>
    </source>
</reference>
<keyword evidence="13" id="KW-1185">Reference proteome</keyword>
<gene>
    <name evidence="11" type="ORF">ACH5RR_028319</name>
    <name evidence="12" type="ORF">ACH5RR_028321</name>
</gene>
<keyword evidence="9 10" id="KW-0472">Membrane</keyword>